<comment type="caution">
    <text evidence="1">The sequence shown here is derived from an EMBL/GenBank/DDBJ whole genome shotgun (WGS) entry which is preliminary data.</text>
</comment>
<dbReference type="Proteomes" id="UP000623681">
    <property type="component" value="Unassembled WGS sequence"/>
</dbReference>
<dbReference type="AlphaFoldDB" id="A0A937FH96"/>
<dbReference type="EMBL" id="JAESWA010000022">
    <property type="protein sequence ID" value="MBL4932252.1"/>
    <property type="molecule type" value="Genomic_DNA"/>
</dbReference>
<gene>
    <name evidence="1" type="ORF">JK634_10575</name>
</gene>
<organism evidence="1 2">
    <name type="scientific">Clostridium paridis</name>
    <dbReference type="NCBI Taxonomy" id="2803863"/>
    <lineage>
        <taxon>Bacteria</taxon>
        <taxon>Bacillati</taxon>
        <taxon>Bacillota</taxon>
        <taxon>Clostridia</taxon>
        <taxon>Eubacteriales</taxon>
        <taxon>Clostridiaceae</taxon>
        <taxon>Clostridium</taxon>
    </lineage>
</organism>
<name>A0A937FH96_9CLOT</name>
<sequence length="242" mass="28128">MVSKISASKGSQYCLQWCMLNAERELSDLILSSSPSLLSYTNFKVKWISPISNNNFYEYRDDFIRGLSLKDINISETEKKLREFWPKNGPKWDGLGVVEDSEGKQGVLLIEAKAHADETKSDLKASSMESLNMIEEALENVKRYMGVDKCCDWTRNYYQLGNRFAYLYFMNEVLNIPTWLVLVNFVNDRSYIKTSLEEWIKHYNKVYSNMGINRNCRLLDKIVHVFPETSNLSTRKQAIVNP</sequence>
<evidence type="ECO:0000313" key="1">
    <source>
        <dbReference type="EMBL" id="MBL4932252.1"/>
    </source>
</evidence>
<evidence type="ECO:0000313" key="2">
    <source>
        <dbReference type="Proteomes" id="UP000623681"/>
    </source>
</evidence>
<protein>
    <submittedName>
        <fullName evidence="1">Uncharacterized protein</fullName>
    </submittedName>
</protein>
<keyword evidence="2" id="KW-1185">Reference proteome</keyword>
<dbReference type="RefSeq" id="WP_202767619.1">
    <property type="nucleotide sequence ID" value="NZ_JAESWA010000022.1"/>
</dbReference>
<accession>A0A937FH96</accession>
<proteinExistence type="predicted"/>
<reference evidence="1" key="1">
    <citation type="submission" date="2021-01" db="EMBL/GenBank/DDBJ databases">
        <title>Genome public.</title>
        <authorList>
            <person name="Liu C."/>
            <person name="Sun Q."/>
        </authorList>
    </citation>
    <scope>NUCLEOTIDE SEQUENCE</scope>
    <source>
        <strain evidence="1">YIM B02565</strain>
    </source>
</reference>